<dbReference type="EMBL" id="CAACVJ010000045">
    <property type="protein sequence ID" value="VEP12203.1"/>
    <property type="molecule type" value="Genomic_DNA"/>
</dbReference>
<dbReference type="GO" id="GO:0016740">
    <property type="term" value="F:transferase activity"/>
    <property type="evidence" value="ECO:0007669"/>
    <property type="project" value="UniProtKB-KW"/>
</dbReference>
<keyword evidence="2" id="KW-1185">Reference proteome</keyword>
<dbReference type="Proteomes" id="UP000320055">
    <property type="component" value="Unassembled WGS sequence"/>
</dbReference>
<proteinExistence type="predicted"/>
<dbReference type="Gene3D" id="3.30.450.30">
    <property type="entry name" value="Dynein light chain 2a, cytoplasmic"/>
    <property type="match status" value="1"/>
</dbReference>
<accession>A0A563VLJ5</accession>
<evidence type="ECO:0000313" key="1">
    <source>
        <dbReference type="EMBL" id="VEP12203.1"/>
    </source>
</evidence>
<dbReference type="OrthoDB" id="513103at2"/>
<sequence>MTKVQELLQDFVTKNIDIQGVLIAGSQENHPIYDFFCNESKNNNKEILVNFFPLIDHFQRDLTIGKVERIIIEGEKGYCVLVGCQKSSILLVLADKELVKGWLFLKIKELVKGINTLVIAD</sequence>
<reference evidence="1 2" key="1">
    <citation type="submission" date="2019-01" db="EMBL/GenBank/DDBJ databases">
        <authorList>
            <person name="Brito A."/>
        </authorList>
    </citation>
    <scope>NUCLEOTIDE SEQUENCE [LARGE SCALE GENOMIC DNA]</scope>
    <source>
        <strain evidence="1">1</strain>
    </source>
</reference>
<name>A0A563VLJ5_9CYAN</name>
<gene>
    <name evidence="1" type="ORF">H1P_1390013</name>
</gene>
<organism evidence="1 2">
    <name type="scientific">Hyella patelloides LEGE 07179</name>
    <dbReference type="NCBI Taxonomy" id="945734"/>
    <lineage>
        <taxon>Bacteria</taxon>
        <taxon>Bacillati</taxon>
        <taxon>Cyanobacteriota</taxon>
        <taxon>Cyanophyceae</taxon>
        <taxon>Pleurocapsales</taxon>
        <taxon>Hyellaceae</taxon>
        <taxon>Hyella</taxon>
    </lineage>
</organism>
<dbReference type="AlphaFoldDB" id="A0A563VLJ5"/>
<protein>
    <submittedName>
        <fullName evidence="1">Putative Diacylglyceryl transferase</fullName>
    </submittedName>
</protein>
<dbReference type="SUPFAM" id="SSF103196">
    <property type="entry name" value="Roadblock/LC7 domain"/>
    <property type="match status" value="1"/>
</dbReference>
<dbReference type="RefSeq" id="WP_144870143.1">
    <property type="nucleotide sequence ID" value="NZ_LR213891.1"/>
</dbReference>
<evidence type="ECO:0000313" key="2">
    <source>
        <dbReference type="Proteomes" id="UP000320055"/>
    </source>
</evidence>
<keyword evidence="1" id="KW-0808">Transferase</keyword>